<keyword evidence="1" id="KW-1133">Transmembrane helix</keyword>
<dbReference type="EMBL" id="MFTL01000018">
    <property type="protein sequence ID" value="OGI61440.1"/>
    <property type="molecule type" value="Genomic_DNA"/>
</dbReference>
<feature type="transmembrane region" description="Helical" evidence="1">
    <location>
        <begin position="41"/>
        <end position="63"/>
    </location>
</feature>
<sequence length="402" mass="44625">MKYKIQDIKLPAKTKLHKIEAEKKVVKREFRHSQESRDYSWGIWFVAGIAVLFLIFSVSLVFSRAKVTIDLKRADAAINSLVTLSKADGVPFEVASVTGEEAKNITSNTSQDFDRRAKGSVVLYNATNQAQKLLIETRLSTPSGLIFKTDKALTIPAAKGETPGSIEVSVTAEKPSTDYNIGLVDFKIVGFKGTAKYEKLYGRSKTAMQGGLVGKRYFLSKEEAEKTIGELETALKEKLLQQIALQIHTDFFIIPDYYFAINIPTTFESETAEVPIKVSGELRAVIINAQKFAGELAKKNIADFGDDAVSVTNLKELTFVLKNKDKLTDQTSSIDLNVSGNAKFVWDLDVALLKEKLAGQARKDFKDTLAEFKAIDRAELKVLPFWKQSLPANTDNIKLIVN</sequence>
<keyword evidence="1" id="KW-0472">Membrane</keyword>
<name>A0A1F6UVH2_9BACT</name>
<reference evidence="2 3" key="1">
    <citation type="journal article" date="2016" name="Nat. Commun.">
        <title>Thousands of microbial genomes shed light on interconnected biogeochemical processes in an aquifer system.</title>
        <authorList>
            <person name="Anantharaman K."/>
            <person name="Brown C.T."/>
            <person name="Hug L.A."/>
            <person name="Sharon I."/>
            <person name="Castelle C.J."/>
            <person name="Probst A.J."/>
            <person name="Thomas B.C."/>
            <person name="Singh A."/>
            <person name="Wilkins M.J."/>
            <person name="Karaoz U."/>
            <person name="Brodie E.L."/>
            <person name="Williams K.H."/>
            <person name="Hubbard S.S."/>
            <person name="Banfield J.F."/>
        </authorList>
    </citation>
    <scope>NUCLEOTIDE SEQUENCE [LARGE SCALE GENOMIC DNA]</scope>
</reference>
<comment type="caution">
    <text evidence="2">The sequence shown here is derived from an EMBL/GenBank/DDBJ whole genome shotgun (WGS) entry which is preliminary data.</text>
</comment>
<evidence type="ECO:0008006" key="4">
    <source>
        <dbReference type="Google" id="ProtNLM"/>
    </source>
</evidence>
<keyword evidence="1" id="KW-0812">Transmembrane</keyword>
<dbReference type="Proteomes" id="UP000182253">
    <property type="component" value="Unassembled WGS sequence"/>
</dbReference>
<proteinExistence type="predicted"/>
<evidence type="ECO:0000313" key="2">
    <source>
        <dbReference type="EMBL" id="OGI61440.1"/>
    </source>
</evidence>
<evidence type="ECO:0000313" key="3">
    <source>
        <dbReference type="Proteomes" id="UP000182253"/>
    </source>
</evidence>
<evidence type="ECO:0000256" key="1">
    <source>
        <dbReference type="SAM" id="Phobius"/>
    </source>
</evidence>
<organism evidence="2 3">
    <name type="scientific">Candidatus Nomurabacteria bacterium RIFCSPHIGHO2_01_FULL_39_9</name>
    <dbReference type="NCBI Taxonomy" id="1801735"/>
    <lineage>
        <taxon>Bacteria</taxon>
        <taxon>Candidatus Nomuraibacteriota</taxon>
    </lineage>
</organism>
<dbReference type="AlphaFoldDB" id="A0A1F6UVH2"/>
<accession>A0A1F6UVH2</accession>
<protein>
    <recommendedName>
        <fullName evidence="4">Baseplate protein J-like domain-containing protein</fullName>
    </recommendedName>
</protein>
<dbReference type="STRING" id="1801735.A2645_00335"/>
<gene>
    <name evidence="2" type="ORF">A2645_00335</name>
</gene>